<evidence type="ECO:0000256" key="2">
    <source>
        <dbReference type="ARBA" id="ARBA00022679"/>
    </source>
</evidence>
<keyword evidence="3" id="KW-0012">Acyltransferase</keyword>
<dbReference type="InterPro" id="IPR001227">
    <property type="entry name" value="Ac_transferase_dom_sf"/>
</dbReference>
<dbReference type="Gene3D" id="3.40.366.10">
    <property type="entry name" value="Malonyl-Coenzyme A Acyl Carrier Protein, domain 2"/>
    <property type="match status" value="2"/>
</dbReference>
<dbReference type="PANTHER" id="PTHR42681:SF1">
    <property type="entry name" value="MALONYL-COA-ACYL CARRIER PROTEIN TRANSACYLASE, MITOCHONDRIAL"/>
    <property type="match status" value="1"/>
</dbReference>
<evidence type="ECO:0000313" key="6">
    <source>
        <dbReference type="Proteomes" id="UP000094236"/>
    </source>
</evidence>
<dbReference type="SUPFAM" id="SSF52151">
    <property type="entry name" value="FabD/lysophospholipase-like"/>
    <property type="match status" value="1"/>
</dbReference>
<gene>
    <name evidence="5" type="ORF">PACTADRAFT_77639</name>
</gene>
<dbReference type="InterPro" id="IPR050858">
    <property type="entry name" value="Mal-CoA-ACP_Trans/PKS_FabD"/>
</dbReference>
<reference evidence="6" key="1">
    <citation type="submission" date="2016-05" db="EMBL/GenBank/DDBJ databases">
        <title>Comparative genomics of biotechnologically important yeasts.</title>
        <authorList>
            <consortium name="DOE Joint Genome Institute"/>
            <person name="Riley R."/>
            <person name="Haridas S."/>
            <person name="Wolfe K.H."/>
            <person name="Lopes M.R."/>
            <person name="Hittinger C.T."/>
            <person name="Goker M."/>
            <person name="Salamov A."/>
            <person name="Wisecaver J."/>
            <person name="Long T.M."/>
            <person name="Aerts A.L."/>
            <person name="Barry K."/>
            <person name="Choi C."/>
            <person name="Clum A."/>
            <person name="Coughlan A.Y."/>
            <person name="Deshpande S."/>
            <person name="Douglass A.P."/>
            <person name="Hanson S.J."/>
            <person name="Klenk H.-P."/>
            <person name="Labutti K."/>
            <person name="Lapidus A."/>
            <person name="Lindquist E."/>
            <person name="Lipzen A."/>
            <person name="Meier-Kolthoff J.P."/>
            <person name="Ohm R.A."/>
            <person name="Otillar R.P."/>
            <person name="Pangilinan J."/>
            <person name="Peng Y."/>
            <person name="Rokas A."/>
            <person name="Rosa C.A."/>
            <person name="Scheuner C."/>
            <person name="Sibirny A.A."/>
            <person name="Slot J.C."/>
            <person name="Stielow J.B."/>
            <person name="Sun H."/>
            <person name="Kurtzman C.P."/>
            <person name="Blackwell M."/>
            <person name="Grigoriev I.V."/>
            <person name="Jeffries T.W."/>
        </authorList>
    </citation>
    <scope>NUCLEOTIDE SEQUENCE [LARGE SCALE GENOMIC DNA]</scope>
    <source>
        <strain evidence="6">NRRL Y-2460</strain>
    </source>
</reference>
<evidence type="ECO:0000256" key="1">
    <source>
        <dbReference type="ARBA" id="ARBA00013258"/>
    </source>
</evidence>
<keyword evidence="6" id="KW-1185">Reference proteome</keyword>
<dbReference type="GO" id="GO:0005739">
    <property type="term" value="C:mitochondrion"/>
    <property type="evidence" value="ECO:0007669"/>
    <property type="project" value="TreeGrafter"/>
</dbReference>
<sequence length="415" mass="47080">MNRFVPNGNWVRMLSTKVSTSSRTIIVTPGQGIFKKESIEFLTKYLKSTDEDSIISPTLHENVNNLMETSNKVCGFNISKYLTDLDNLSGSDLQKTSIQQPLMILTDAIINQILKDQFELDIYDDEKYQVDYTLGHSLGEITNLVLQETISFEDGIKLAHERGILMEKLIGDVLSKKNEGYKMYVLMVRPQLFDATLFFLKQNKDINISNINSSEQIVISGLNSDVLKAINGLKSCLKNHDSKFKLKPIDLNVEIPFHNAILKPIVKDLNNMIINDDIKSVAPLTRWLPIPAISNLDGSINKNSSDYIAKILAVTYQTIDFKKCLETILAKAETEALATDNNHENYGISTLNFINFGPGNVTKNLISRFFKNNDNELNRLKLTINNYSLDSDDNIHEFVCAFRKLKKPKQKQEIF</sequence>
<dbReference type="Proteomes" id="UP000094236">
    <property type="component" value="Unassembled WGS sequence"/>
</dbReference>
<keyword evidence="2" id="KW-0808">Transferase</keyword>
<dbReference type="InterPro" id="IPR016035">
    <property type="entry name" value="Acyl_Trfase/lysoPLipase"/>
</dbReference>
<dbReference type="PANTHER" id="PTHR42681">
    <property type="entry name" value="MALONYL-COA-ACYL CARRIER PROTEIN TRANSACYLASE, MITOCHONDRIAL"/>
    <property type="match status" value="1"/>
</dbReference>
<evidence type="ECO:0000256" key="3">
    <source>
        <dbReference type="ARBA" id="ARBA00023315"/>
    </source>
</evidence>
<dbReference type="OrthoDB" id="541883at2759"/>
<comment type="catalytic activity">
    <reaction evidence="4">
        <text>holo-[ACP] + malonyl-CoA = malonyl-[ACP] + CoA</text>
        <dbReference type="Rhea" id="RHEA:41792"/>
        <dbReference type="Rhea" id="RHEA-COMP:9623"/>
        <dbReference type="Rhea" id="RHEA-COMP:9685"/>
        <dbReference type="ChEBI" id="CHEBI:57287"/>
        <dbReference type="ChEBI" id="CHEBI:57384"/>
        <dbReference type="ChEBI" id="CHEBI:64479"/>
        <dbReference type="ChEBI" id="CHEBI:78449"/>
        <dbReference type="EC" id="2.3.1.39"/>
    </reaction>
</comment>
<accession>A0A1E4TNE6</accession>
<dbReference type="EC" id="2.3.1.39" evidence="1"/>
<name>A0A1E4TNE6_PACTA</name>
<dbReference type="AlphaFoldDB" id="A0A1E4TNE6"/>
<dbReference type="STRING" id="669874.A0A1E4TNE6"/>
<dbReference type="Gene3D" id="3.30.70.250">
    <property type="entry name" value="Malonyl-CoA ACP transacylase, ACP-binding"/>
    <property type="match status" value="1"/>
</dbReference>
<protein>
    <recommendedName>
        <fullName evidence="1">[acyl-carrier-protein] S-malonyltransferase</fullName>
        <ecNumber evidence="1">2.3.1.39</ecNumber>
    </recommendedName>
</protein>
<proteinExistence type="predicted"/>
<dbReference type="GO" id="GO:0006633">
    <property type="term" value="P:fatty acid biosynthetic process"/>
    <property type="evidence" value="ECO:0007669"/>
    <property type="project" value="TreeGrafter"/>
</dbReference>
<dbReference type="GO" id="GO:0004314">
    <property type="term" value="F:[acyl-carrier-protein] S-malonyltransferase activity"/>
    <property type="evidence" value="ECO:0007669"/>
    <property type="project" value="UniProtKB-EC"/>
</dbReference>
<evidence type="ECO:0000256" key="4">
    <source>
        <dbReference type="ARBA" id="ARBA00048462"/>
    </source>
</evidence>
<dbReference type="EMBL" id="KV454018">
    <property type="protein sequence ID" value="ODV93290.1"/>
    <property type="molecule type" value="Genomic_DNA"/>
</dbReference>
<evidence type="ECO:0000313" key="5">
    <source>
        <dbReference type="EMBL" id="ODV93290.1"/>
    </source>
</evidence>
<organism evidence="5 6">
    <name type="scientific">Pachysolen tannophilus NRRL Y-2460</name>
    <dbReference type="NCBI Taxonomy" id="669874"/>
    <lineage>
        <taxon>Eukaryota</taxon>
        <taxon>Fungi</taxon>
        <taxon>Dikarya</taxon>
        <taxon>Ascomycota</taxon>
        <taxon>Saccharomycotina</taxon>
        <taxon>Pichiomycetes</taxon>
        <taxon>Pachysolenaceae</taxon>
        <taxon>Pachysolen</taxon>
    </lineage>
</organism>